<comment type="similarity">
    <text evidence="1">Belongs to the isochorismatase family.</text>
</comment>
<evidence type="ECO:0008006" key="6">
    <source>
        <dbReference type="Google" id="ProtNLM"/>
    </source>
</evidence>
<dbReference type="InterPro" id="IPR036380">
    <property type="entry name" value="Isochorismatase-like_sf"/>
</dbReference>
<dbReference type="SUPFAM" id="SSF52499">
    <property type="entry name" value="Isochorismatase-like hydrolases"/>
    <property type="match status" value="1"/>
</dbReference>
<dbReference type="Pfam" id="PF00857">
    <property type="entry name" value="Isochorismatase"/>
    <property type="match status" value="1"/>
</dbReference>
<evidence type="ECO:0000313" key="5">
    <source>
        <dbReference type="Proteomes" id="UP001140453"/>
    </source>
</evidence>
<dbReference type="OrthoDB" id="167809at2759"/>
<comment type="caution">
    <text evidence="4">The sequence shown here is derived from an EMBL/GenBank/DDBJ whole genome shotgun (WGS) entry which is preliminary data.</text>
</comment>
<dbReference type="Gene3D" id="3.40.50.850">
    <property type="entry name" value="Isochorismatase-like"/>
    <property type="match status" value="1"/>
</dbReference>
<accession>A0A9W8YQN0</accession>
<proteinExistence type="inferred from homology"/>
<dbReference type="Gene3D" id="1.20.58.1700">
    <property type="match status" value="1"/>
</dbReference>
<dbReference type="SUPFAM" id="SSF75304">
    <property type="entry name" value="Amidase signature (AS) enzymes"/>
    <property type="match status" value="1"/>
</dbReference>
<dbReference type="GO" id="GO:0003824">
    <property type="term" value="F:catalytic activity"/>
    <property type="evidence" value="ECO:0007669"/>
    <property type="project" value="InterPro"/>
</dbReference>
<dbReference type="InterPro" id="IPR000868">
    <property type="entry name" value="Isochorismatase-like_dom"/>
</dbReference>
<dbReference type="InterPro" id="IPR023631">
    <property type="entry name" value="Amidase_dom"/>
</dbReference>
<dbReference type="Proteomes" id="UP001140453">
    <property type="component" value="Unassembled WGS sequence"/>
</dbReference>
<keyword evidence="5" id="KW-1185">Reference proteome</keyword>
<evidence type="ECO:0000259" key="2">
    <source>
        <dbReference type="Pfam" id="PF00857"/>
    </source>
</evidence>
<dbReference type="Gene3D" id="3.90.1300.10">
    <property type="entry name" value="Amidase signature (AS) domain"/>
    <property type="match status" value="1"/>
</dbReference>
<dbReference type="InterPro" id="IPR000120">
    <property type="entry name" value="Amidase"/>
</dbReference>
<gene>
    <name evidence="4" type="ORF">N0V93_008637</name>
</gene>
<dbReference type="PANTHER" id="PTHR11895">
    <property type="entry name" value="TRANSAMIDASE"/>
    <property type="match status" value="1"/>
</dbReference>
<sequence>MDQASLPKLKLADAQPYPFVFPIAYTALILIDLQRDFLDPGGFGEIQCHDTETFSQTRKIVPAVQRLLEAFRSFDGHVIHTREGHQPNLADLPASKILRQKNNPNGNDVTGIGEQGPMGRLLVRGEYGHDIVDELTPWPSEDVVDKPGKGSFWSTNLHRILLARGVTHLIFAGVTTECCVSTTLRECSDRGYECCVLEDCTAGFDPTLVKASLNNLSAYGGLFGYVSSSKDFFAAMDNVKAAISSPLTPPDLVDKLPSIEELHIHYKAGTLRPAQVVNFIYNKIELYSLLNPAVWISVQSREQCIKAAVALETLYADKPLPPLFGIPFSVKDTMDVAGVVTTAACPQYAYTAETTAVSVQYILDAGGLFVGKVNHDQFATGLSGCRSPYGTPHSFYSRDHIAGGSSSGCAVSVAAGLVSFTLATDTAGSGRVPAGLNGVLGLKPTKGTISARGLVPAIRTLDTISVMAQTVAEARRVWRILAIPDPLDNFSKLPHTLPTWSIDFRGPCEGGFTFAVPPISSLMICSPEYQDMFAQAVQVIQSCGGRLVHHIDFTIFERAGNLLYDASMIHARMTCIGEDFLKDNINDLHPVIRKLFLKAIVKPPSAWDVLRDQTLQVELTRKAQLAFDTLRGESTESTGVDVLIVPTTTRHPTIHEMECDPLALNAQLGTFTHCANVVDLSGVSVPAGTYIDEKTGAELPFGITLLGGSGRDAKVLDVAAVIENAVGALKRKSSTSTGNQWKPTVPT</sequence>
<dbReference type="CDD" id="cd00431">
    <property type="entry name" value="cysteine_hydrolases"/>
    <property type="match status" value="1"/>
</dbReference>
<feature type="domain" description="Amidase" evidence="3">
    <location>
        <begin position="289"/>
        <end position="716"/>
    </location>
</feature>
<evidence type="ECO:0000313" key="4">
    <source>
        <dbReference type="EMBL" id="KAJ4388032.1"/>
    </source>
</evidence>
<dbReference type="Pfam" id="PF01425">
    <property type="entry name" value="Amidase"/>
    <property type="match status" value="1"/>
</dbReference>
<name>A0A9W8YQN0_9PEZI</name>
<dbReference type="PANTHER" id="PTHR11895:SF169">
    <property type="entry name" value="GLUTAMYL-TRNA(GLN) AMIDOTRANSFERASE"/>
    <property type="match status" value="1"/>
</dbReference>
<evidence type="ECO:0000256" key="1">
    <source>
        <dbReference type="ARBA" id="ARBA00006336"/>
    </source>
</evidence>
<protein>
    <recommendedName>
        <fullName evidence="6">Amidase</fullName>
    </recommendedName>
</protein>
<dbReference type="InterPro" id="IPR036928">
    <property type="entry name" value="AS_sf"/>
</dbReference>
<reference evidence="4" key="1">
    <citation type="submission" date="2022-10" db="EMBL/GenBank/DDBJ databases">
        <title>Tapping the CABI collections for fungal endophytes: first genome assemblies for Collariella, Neodidymelliopsis, Ascochyta clinopodiicola, Didymella pomorum, Didymosphaeria variabile, Neocosmospora piperis and Neocucurbitaria cava.</title>
        <authorList>
            <person name="Hill R."/>
        </authorList>
    </citation>
    <scope>NUCLEOTIDE SEQUENCE</scope>
    <source>
        <strain evidence="4">IMI 355082</strain>
    </source>
</reference>
<evidence type="ECO:0000259" key="3">
    <source>
        <dbReference type="Pfam" id="PF01425"/>
    </source>
</evidence>
<dbReference type="AlphaFoldDB" id="A0A9W8YQN0"/>
<organism evidence="4 5">
    <name type="scientific">Gnomoniopsis smithogilvyi</name>
    <dbReference type="NCBI Taxonomy" id="1191159"/>
    <lineage>
        <taxon>Eukaryota</taxon>
        <taxon>Fungi</taxon>
        <taxon>Dikarya</taxon>
        <taxon>Ascomycota</taxon>
        <taxon>Pezizomycotina</taxon>
        <taxon>Sordariomycetes</taxon>
        <taxon>Sordariomycetidae</taxon>
        <taxon>Diaporthales</taxon>
        <taxon>Gnomoniaceae</taxon>
        <taxon>Gnomoniopsis</taxon>
    </lineage>
</organism>
<feature type="domain" description="Isochorismatase-like" evidence="2">
    <location>
        <begin position="26"/>
        <end position="221"/>
    </location>
</feature>
<dbReference type="EMBL" id="JAPEVB010000005">
    <property type="protein sequence ID" value="KAJ4388032.1"/>
    <property type="molecule type" value="Genomic_DNA"/>
</dbReference>